<dbReference type="PANTHER" id="PTHR11533:SF174">
    <property type="entry name" value="PUROMYCIN-SENSITIVE AMINOPEPTIDASE-RELATED"/>
    <property type="match status" value="1"/>
</dbReference>
<evidence type="ECO:0000313" key="4">
    <source>
        <dbReference type="Proteomes" id="UP000652761"/>
    </source>
</evidence>
<dbReference type="OrthoDB" id="10031169at2759"/>
<reference evidence="3" key="1">
    <citation type="submission" date="2017-07" db="EMBL/GenBank/DDBJ databases">
        <title>Taro Niue Genome Assembly and Annotation.</title>
        <authorList>
            <person name="Atibalentja N."/>
            <person name="Keating K."/>
            <person name="Fields C.J."/>
        </authorList>
    </citation>
    <scope>NUCLEOTIDE SEQUENCE</scope>
    <source>
        <strain evidence="3">Niue_2</strain>
        <tissue evidence="3">Leaf</tissue>
    </source>
</reference>
<evidence type="ECO:0000313" key="3">
    <source>
        <dbReference type="EMBL" id="MQL71581.1"/>
    </source>
</evidence>
<dbReference type="GO" id="GO:0005615">
    <property type="term" value="C:extracellular space"/>
    <property type="evidence" value="ECO:0007669"/>
    <property type="project" value="TreeGrafter"/>
</dbReference>
<dbReference type="InterPro" id="IPR024571">
    <property type="entry name" value="ERAP1-like_C_dom"/>
</dbReference>
<dbReference type="GO" id="GO:0006508">
    <property type="term" value="P:proteolysis"/>
    <property type="evidence" value="ECO:0007669"/>
    <property type="project" value="TreeGrafter"/>
</dbReference>
<feature type="domain" description="ERAP1-like C-terminal" evidence="2">
    <location>
        <begin position="2"/>
        <end position="170"/>
    </location>
</feature>
<accession>A0A843TL15</accession>
<dbReference type="GO" id="GO:0016020">
    <property type="term" value="C:membrane"/>
    <property type="evidence" value="ECO:0007669"/>
    <property type="project" value="TreeGrafter"/>
</dbReference>
<evidence type="ECO:0000256" key="1">
    <source>
        <dbReference type="ARBA" id="ARBA00010136"/>
    </source>
</evidence>
<sequence length="172" mass="19180">TLSSLLSLVDSYREELEYTISYKVARIAADATPGLLDDIKHFFINLFQSSAGRLGWDPKDGETHLDAMLRGELLAALAVFGHDLTIEEALKRFSAFLIDRNTSLFPPDTRKAAYVAVMQTVSMSNRSGYESLLRVYRETDLSQEKGRILSSLASTPDPNMVLEVLNFLLSSE</sequence>
<organism evidence="3 4">
    <name type="scientific">Colocasia esculenta</name>
    <name type="common">Wild taro</name>
    <name type="synonym">Arum esculentum</name>
    <dbReference type="NCBI Taxonomy" id="4460"/>
    <lineage>
        <taxon>Eukaryota</taxon>
        <taxon>Viridiplantae</taxon>
        <taxon>Streptophyta</taxon>
        <taxon>Embryophyta</taxon>
        <taxon>Tracheophyta</taxon>
        <taxon>Spermatophyta</taxon>
        <taxon>Magnoliopsida</taxon>
        <taxon>Liliopsida</taxon>
        <taxon>Araceae</taxon>
        <taxon>Aroideae</taxon>
        <taxon>Colocasieae</taxon>
        <taxon>Colocasia</taxon>
    </lineage>
</organism>
<dbReference type="EMBL" id="NMUH01000103">
    <property type="protein sequence ID" value="MQL71581.1"/>
    <property type="molecule type" value="Genomic_DNA"/>
</dbReference>
<dbReference type="GO" id="GO:0008270">
    <property type="term" value="F:zinc ion binding"/>
    <property type="evidence" value="ECO:0007669"/>
    <property type="project" value="TreeGrafter"/>
</dbReference>
<dbReference type="GO" id="GO:0042277">
    <property type="term" value="F:peptide binding"/>
    <property type="evidence" value="ECO:0007669"/>
    <property type="project" value="TreeGrafter"/>
</dbReference>
<dbReference type="PANTHER" id="PTHR11533">
    <property type="entry name" value="PROTEASE M1 ZINC METALLOPROTEASE"/>
    <property type="match status" value="1"/>
</dbReference>
<protein>
    <recommendedName>
        <fullName evidence="2">ERAP1-like C-terminal domain-containing protein</fullName>
    </recommendedName>
</protein>
<gene>
    <name evidence="3" type="ORF">Taro_003916</name>
</gene>
<dbReference type="GO" id="GO:0070006">
    <property type="term" value="F:metalloaminopeptidase activity"/>
    <property type="evidence" value="ECO:0007669"/>
    <property type="project" value="TreeGrafter"/>
</dbReference>
<proteinExistence type="inferred from homology"/>
<dbReference type="InterPro" id="IPR050344">
    <property type="entry name" value="Peptidase_M1_aminopeptidases"/>
</dbReference>
<dbReference type="AlphaFoldDB" id="A0A843TL15"/>
<dbReference type="Pfam" id="PF11838">
    <property type="entry name" value="ERAP1_C"/>
    <property type="match status" value="1"/>
</dbReference>
<name>A0A843TL15_COLES</name>
<keyword evidence="4" id="KW-1185">Reference proteome</keyword>
<feature type="non-terminal residue" evidence="3">
    <location>
        <position position="172"/>
    </location>
</feature>
<dbReference type="Gene3D" id="1.25.50.20">
    <property type="match status" value="1"/>
</dbReference>
<comment type="similarity">
    <text evidence="1">Belongs to the peptidase M1 family.</text>
</comment>
<dbReference type="GO" id="GO:0043171">
    <property type="term" value="P:peptide catabolic process"/>
    <property type="evidence" value="ECO:0007669"/>
    <property type="project" value="TreeGrafter"/>
</dbReference>
<dbReference type="GO" id="GO:0005737">
    <property type="term" value="C:cytoplasm"/>
    <property type="evidence" value="ECO:0007669"/>
    <property type="project" value="TreeGrafter"/>
</dbReference>
<feature type="non-terminal residue" evidence="3">
    <location>
        <position position="1"/>
    </location>
</feature>
<evidence type="ECO:0000259" key="2">
    <source>
        <dbReference type="Pfam" id="PF11838"/>
    </source>
</evidence>
<dbReference type="Proteomes" id="UP000652761">
    <property type="component" value="Unassembled WGS sequence"/>
</dbReference>
<comment type="caution">
    <text evidence="3">The sequence shown here is derived from an EMBL/GenBank/DDBJ whole genome shotgun (WGS) entry which is preliminary data.</text>
</comment>